<evidence type="ECO:0000313" key="2">
    <source>
        <dbReference type="Proteomes" id="UP000544134"/>
    </source>
</evidence>
<dbReference type="EMBL" id="JABBGJ010000046">
    <property type="protein sequence ID" value="NMM02944.1"/>
    <property type="molecule type" value="Genomic_DNA"/>
</dbReference>
<gene>
    <name evidence="1" type="ORF">HHL24_34150</name>
</gene>
<dbReference type="Proteomes" id="UP000544134">
    <property type="component" value="Unassembled WGS sequence"/>
</dbReference>
<evidence type="ECO:0000313" key="1">
    <source>
        <dbReference type="EMBL" id="NMM02944.1"/>
    </source>
</evidence>
<keyword evidence="2" id="KW-1185">Reference proteome</keyword>
<name>A0A848ISZ7_9BURK</name>
<reference evidence="1 2" key="1">
    <citation type="submission" date="2020-04" db="EMBL/GenBank/DDBJ databases">
        <title>Paraburkholderia sp. RP-4-7 isolated from soil.</title>
        <authorList>
            <person name="Dahal R.H."/>
        </authorList>
    </citation>
    <scope>NUCLEOTIDE SEQUENCE [LARGE SCALE GENOMIC DNA]</scope>
    <source>
        <strain evidence="1 2">RP-4-7</strain>
    </source>
</reference>
<accession>A0A848ISZ7</accession>
<comment type="caution">
    <text evidence="1">The sequence shown here is derived from an EMBL/GenBank/DDBJ whole genome shotgun (WGS) entry which is preliminary data.</text>
</comment>
<sequence>MNASFPTDLNIFRRMMKTFSYVFISPSEGARANDRLARVEQQKWLEQADIHGYD</sequence>
<proteinExistence type="predicted"/>
<dbReference type="AlphaFoldDB" id="A0A848ISZ7"/>
<organism evidence="1 2">
    <name type="scientific">Paraburkholderia polaris</name>
    <dbReference type="NCBI Taxonomy" id="2728848"/>
    <lineage>
        <taxon>Bacteria</taxon>
        <taxon>Pseudomonadati</taxon>
        <taxon>Pseudomonadota</taxon>
        <taxon>Betaproteobacteria</taxon>
        <taxon>Burkholderiales</taxon>
        <taxon>Burkholderiaceae</taxon>
        <taxon>Paraburkholderia</taxon>
    </lineage>
</organism>
<protein>
    <submittedName>
        <fullName evidence="1">Uncharacterized protein</fullName>
    </submittedName>
</protein>